<evidence type="ECO:0000256" key="2">
    <source>
        <dbReference type="SAM" id="Phobius"/>
    </source>
</evidence>
<keyword evidence="2" id="KW-1133">Transmembrane helix</keyword>
<evidence type="ECO:0000256" key="1">
    <source>
        <dbReference type="SAM" id="MobiDB-lite"/>
    </source>
</evidence>
<feature type="region of interest" description="Disordered" evidence="1">
    <location>
        <begin position="124"/>
        <end position="143"/>
    </location>
</feature>
<keyword evidence="2" id="KW-0812">Transmembrane</keyword>
<proteinExistence type="predicted"/>
<keyword evidence="2" id="KW-0472">Membrane</keyword>
<dbReference type="AlphaFoldDB" id="A0A3P9PUE7"/>
<protein>
    <submittedName>
        <fullName evidence="3">Uncharacterized protein</fullName>
    </submittedName>
</protein>
<dbReference type="Proteomes" id="UP000242638">
    <property type="component" value="Unassembled WGS sequence"/>
</dbReference>
<reference evidence="3" key="2">
    <citation type="submission" date="2025-08" db="UniProtKB">
        <authorList>
            <consortium name="Ensembl"/>
        </authorList>
    </citation>
    <scope>IDENTIFICATION</scope>
    <source>
        <strain evidence="3">Guanapo</strain>
    </source>
</reference>
<accession>A0A3P9PUE7</accession>
<dbReference type="Ensembl" id="ENSPRET00000025580.1">
    <property type="protein sequence ID" value="ENSPREP00000025328.1"/>
    <property type="gene ID" value="ENSPREG00000017106.1"/>
</dbReference>
<feature type="transmembrane region" description="Helical" evidence="2">
    <location>
        <begin position="29"/>
        <end position="47"/>
    </location>
</feature>
<reference evidence="3" key="3">
    <citation type="submission" date="2025-09" db="UniProtKB">
        <authorList>
            <consortium name="Ensembl"/>
        </authorList>
    </citation>
    <scope>IDENTIFICATION</scope>
    <source>
        <strain evidence="3">Guanapo</strain>
    </source>
</reference>
<sequence length="143" mass="16646">MTVTFSGKKKGKISKSDQRSIRNMHVPEIFFFFFFAPSMLTVFKGMFRGKKQNKKQQNGNEQLSRCSIIPKKKKKKTYKFEHVPVKDVIVGESLSVEEIPEQLVCGELGCGKKNKQTIKKNRTTKEKVNIQESQKTCKRRHKY</sequence>
<dbReference type="Bgee" id="ENSPREG00000017106">
    <property type="expression patterns" value="Expressed in caudal fin and 1 other cell type or tissue"/>
</dbReference>
<name>A0A3P9PUE7_POERE</name>
<organism evidence="3 4">
    <name type="scientific">Poecilia reticulata</name>
    <name type="common">Guppy</name>
    <name type="synonym">Acanthophacelus reticulatus</name>
    <dbReference type="NCBI Taxonomy" id="8081"/>
    <lineage>
        <taxon>Eukaryota</taxon>
        <taxon>Metazoa</taxon>
        <taxon>Chordata</taxon>
        <taxon>Craniata</taxon>
        <taxon>Vertebrata</taxon>
        <taxon>Euteleostomi</taxon>
        <taxon>Actinopterygii</taxon>
        <taxon>Neopterygii</taxon>
        <taxon>Teleostei</taxon>
        <taxon>Neoteleostei</taxon>
        <taxon>Acanthomorphata</taxon>
        <taxon>Ovalentaria</taxon>
        <taxon>Atherinomorphae</taxon>
        <taxon>Cyprinodontiformes</taxon>
        <taxon>Poeciliidae</taxon>
        <taxon>Poeciliinae</taxon>
        <taxon>Poecilia</taxon>
    </lineage>
</organism>
<evidence type="ECO:0000313" key="4">
    <source>
        <dbReference type="Proteomes" id="UP000242638"/>
    </source>
</evidence>
<reference evidence="4" key="1">
    <citation type="submission" date="2013-11" db="EMBL/GenBank/DDBJ databases">
        <title>The genomic landscape of the Guanapo guppy.</title>
        <authorList>
            <person name="Kuenstner A."/>
            <person name="Dreyer C."/>
        </authorList>
    </citation>
    <scope>NUCLEOTIDE SEQUENCE</scope>
    <source>
        <strain evidence="4">Guanapo</strain>
    </source>
</reference>
<evidence type="ECO:0000313" key="3">
    <source>
        <dbReference type="Ensembl" id="ENSPREP00000025328.1"/>
    </source>
</evidence>
<keyword evidence="4" id="KW-1185">Reference proteome</keyword>
<dbReference type="GeneTree" id="ENSGT00940000182196"/>